<dbReference type="PANTHER" id="PTHR31394">
    <property type="entry name" value="TRANSMEMBRANE PROTEIN 199"/>
    <property type="match status" value="1"/>
</dbReference>
<dbReference type="Proteomes" id="UP000322225">
    <property type="component" value="Chromosome 7"/>
</dbReference>
<evidence type="ECO:0000256" key="3">
    <source>
        <dbReference type="ARBA" id="ARBA00022824"/>
    </source>
</evidence>
<sequence>MATLLTLPPHLLETITDLLATDVDLPQDLRAELTRATSRLSTTVQPETIERTSSDEHLQKLDEEGAELIPEHDNTMVVAEELKPLTIDHDLLLSLSRWTTSDSGRALLERHNLDPSRYVAVSLLAGTEVYIPPAELERVRIAEDPEKPNPFLPAYLSPRPPSLGTEYRSLLRNLSTTINILFSIFGSAFAVYVASVSGAGYSKETAILLAVLAGVIVGIADGVLVWIFTGRVKEKRKEREQRGRDMMRGSGAFLDDEDHEEDDEEKNGVGDGVSSEIVLEKKEGLETTAVKKQVQLRRRGLKDTT</sequence>
<dbReference type="OrthoDB" id="3193718at2759"/>
<name>A0A5M6BXF3_9TREE</name>
<proteinExistence type="predicted"/>
<evidence type="ECO:0000256" key="7">
    <source>
        <dbReference type="SAM" id="Phobius"/>
    </source>
</evidence>
<gene>
    <name evidence="8" type="ORF">CI109_104038</name>
</gene>
<dbReference type="PANTHER" id="PTHR31394:SF1">
    <property type="entry name" value="TRANSMEMBRANE PROTEIN 199"/>
    <property type="match status" value="1"/>
</dbReference>
<keyword evidence="5 7" id="KW-0472">Membrane</keyword>
<evidence type="ECO:0000256" key="2">
    <source>
        <dbReference type="ARBA" id="ARBA00022692"/>
    </source>
</evidence>
<dbReference type="InterPro" id="IPR021013">
    <property type="entry name" value="ATPase_Vma12"/>
</dbReference>
<keyword evidence="4 7" id="KW-1133">Transmembrane helix</keyword>
<dbReference type="KEGG" id="ksn:43589374"/>
<feature type="transmembrane region" description="Helical" evidence="7">
    <location>
        <begin position="178"/>
        <end position="201"/>
    </location>
</feature>
<dbReference type="Pfam" id="PF11712">
    <property type="entry name" value="Vma12"/>
    <property type="match status" value="1"/>
</dbReference>
<dbReference type="GO" id="GO:0005789">
    <property type="term" value="C:endoplasmic reticulum membrane"/>
    <property type="evidence" value="ECO:0007669"/>
    <property type="project" value="UniProtKB-SubCell"/>
</dbReference>
<evidence type="ECO:0000313" key="9">
    <source>
        <dbReference type="Proteomes" id="UP000322225"/>
    </source>
</evidence>
<reference evidence="8" key="1">
    <citation type="submission" date="2017-08" db="EMBL/GenBank/DDBJ databases">
        <authorList>
            <person name="Cuomo C."/>
            <person name="Billmyre B."/>
            <person name="Heitman J."/>
        </authorList>
    </citation>
    <scope>NUCLEOTIDE SEQUENCE</scope>
    <source>
        <strain evidence="8">CBS 12478</strain>
    </source>
</reference>
<dbReference type="RefSeq" id="XP_031860465.1">
    <property type="nucleotide sequence ID" value="XM_032005231.1"/>
</dbReference>
<accession>A0A5M6BXF3</accession>
<keyword evidence="9" id="KW-1185">Reference proteome</keyword>
<feature type="transmembrane region" description="Helical" evidence="7">
    <location>
        <begin position="207"/>
        <end position="229"/>
    </location>
</feature>
<comment type="subcellular location">
    <subcellularLocation>
        <location evidence="1">Endoplasmic reticulum membrane</location>
        <topology evidence="1">Multi-pass membrane protein</topology>
    </subcellularLocation>
</comment>
<feature type="compositionally biased region" description="Acidic residues" evidence="6">
    <location>
        <begin position="254"/>
        <end position="265"/>
    </location>
</feature>
<dbReference type="GO" id="GO:0070072">
    <property type="term" value="P:vacuolar proton-transporting V-type ATPase complex assembly"/>
    <property type="evidence" value="ECO:0007669"/>
    <property type="project" value="InterPro"/>
</dbReference>
<dbReference type="EMBL" id="CP144057">
    <property type="protein sequence ID" value="WWD19577.1"/>
    <property type="molecule type" value="Genomic_DNA"/>
</dbReference>
<feature type="region of interest" description="Disordered" evidence="6">
    <location>
        <begin position="237"/>
        <end position="275"/>
    </location>
</feature>
<evidence type="ECO:0000313" key="8">
    <source>
        <dbReference type="EMBL" id="WWD19577.1"/>
    </source>
</evidence>
<evidence type="ECO:0000256" key="1">
    <source>
        <dbReference type="ARBA" id="ARBA00004477"/>
    </source>
</evidence>
<evidence type="ECO:0000256" key="5">
    <source>
        <dbReference type="ARBA" id="ARBA00023136"/>
    </source>
</evidence>
<reference evidence="8" key="2">
    <citation type="submission" date="2024-01" db="EMBL/GenBank/DDBJ databases">
        <title>Comparative genomics of Cryptococcus and Kwoniella reveals pathogenesis evolution and contrasting modes of karyotype evolution via chromosome fusion or intercentromeric recombination.</title>
        <authorList>
            <person name="Coelho M.A."/>
            <person name="David-Palma M."/>
            <person name="Shea T."/>
            <person name="Bowers K."/>
            <person name="McGinley-Smith S."/>
            <person name="Mohammad A.W."/>
            <person name="Gnirke A."/>
            <person name="Yurkov A.M."/>
            <person name="Nowrousian M."/>
            <person name="Sun S."/>
            <person name="Cuomo C.A."/>
            <person name="Heitman J."/>
        </authorList>
    </citation>
    <scope>NUCLEOTIDE SEQUENCE</scope>
    <source>
        <strain evidence="8">CBS 12478</strain>
    </source>
</reference>
<dbReference type="GeneID" id="43589374"/>
<feature type="compositionally biased region" description="Basic and acidic residues" evidence="6">
    <location>
        <begin position="237"/>
        <end position="247"/>
    </location>
</feature>
<keyword evidence="3" id="KW-0256">Endoplasmic reticulum</keyword>
<evidence type="ECO:0000256" key="6">
    <source>
        <dbReference type="SAM" id="MobiDB-lite"/>
    </source>
</evidence>
<organism evidence="8 9">
    <name type="scientific">Kwoniella shandongensis</name>
    <dbReference type="NCBI Taxonomy" id="1734106"/>
    <lineage>
        <taxon>Eukaryota</taxon>
        <taxon>Fungi</taxon>
        <taxon>Dikarya</taxon>
        <taxon>Basidiomycota</taxon>
        <taxon>Agaricomycotina</taxon>
        <taxon>Tremellomycetes</taxon>
        <taxon>Tremellales</taxon>
        <taxon>Cryptococcaceae</taxon>
        <taxon>Kwoniella</taxon>
    </lineage>
</organism>
<keyword evidence="2 7" id="KW-0812">Transmembrane</keyword>
<evidence type="ECO:0000256" key="4">
    <source>
        <dbReference type="ARBA" id="ARBA00022989"/>
    </source>
</evidence>
<dbReference type="AlphaFoldDB" id="A0A5M6BXF3"/>
<protein>
    <submittedName>
        <fullName evidence="8">Uncharacterized protein</fullName>
    </submittedName>
</protein>